<evidence type="ECO:0000313" key="7">
    <source>
        <dbReference type="Proteomes" id="UP000005143"/>
    </source>
</evidence>
<dbReference type="SUPFAM" id="SSF46689">
    <property type="entry name" value="Homeodomain-like"/>
    <property type="match status" value="1"/>
</dbReference>
<dbReference type="InterPro" id="IPR009057">
    <property type="entry name" value="Homeodomain-like_sf"/>
</dbReference>
<evidence type="ECO:0000256" key="3">
    <source>
        <dbReference type="ARBA" id="ARBA00023163"/>
    </source>
</evidence>
<reference evidence="6 7" key="1">
    <citation type="journal article" date="2013" name="Biodegradation">
        <title>Quantitative proteomic analysis of ibuprofen-degrading Patulibacter sp. strain I11.</title>
        <authorList>
            <person name="Almeida B."/>
            <person name="Kjeldal H."/>
            <person name="Lolas I."/>
            <person name="Knudsen A.D."/>
            <person name="Carvalho G."/>
            <person name="Nielsen K.L."/>
            <person name="Barreto Crespo M.T."/>
            <person name="Stensballe A."/>
            <person name="Nielsen J.L."/>
        </authorList>
    </citation>
    <scope>NUCLEOTIDE SEQUENCE [LARGE SCALE GENOMIC DNA]</scope>
    <source>
        <strain evidence="6 7">I11</strain>
    </source>
</reference>
<evidence type="ECO:0000256" key="1">
    <source>
        <dbReference type="ARBA" id="ARBA00023015"/>
    </source>
</evidence>
<dbReference type="PANTHER" id="PTHR30055:SF174">
    <property type="entry name" value="TRANSCRIPTIONAL REGULATORY PROTEIN (PROBABLY TETR-FAMILY)-RELATED"/>
    <property type="match status" value="1"/>
</dbReference>
<dbReference type="AlphaFoldDB" id="H0E7S5"/>
<feature type="DNA-binding region" description="H-T-H motif" evidence="4">
    <location>
        <begin position="48"/>
        <end position="67"/>
    </location>
</feature>
<protein>
    <submittedName>
        <fullName evidence="6">Transcriptional regulator TetR family</fullName>
    </submittedName>
</protein>
<feature type="domain" description="HTH tetR-type" evidence="5">
    <location>
        <begin position="25"/>
        <end position="85"/>
    </location>
</feature>
<dbReference type="Gene3D" id="1.10.357.10">
    <property type="entry name" value="Tetracycline Repressor, domain 2"/>
    <property type="match status" value="1"/>
</dbReference>
<accession>H0E7S5</accession>
<keyword evidence="1" id="KW-0805">Transcription regulation</keyword>
<evidence type="ECO:0000256" key="4">
    <source>
        <dbReference type="PROSITE-ProRule" id="PRU00335"/>
    </source>
</evidence>
<gene>
    <name evidence="6" type="ORF">PAI11_28790</name>
</gene>
<organism evidence="6 7">
    <name type="scientific">Patulibacter medicamentivorans</name>
    <dbReference type="NCBI Taxonomy" id="1097667"/>
    <lineage>
        <taxon>Bacteria</taxon>
        <taxon>Bacillati</taxon>
        <taxon>Actinomycetota</taxon>
        <taxon>Thermoleophilia</taxon>
        <taxon>Solirubrobacterales</taxon>
        <taxon>Patulibacteraceae</taxon>
        <taxon>Patulibacter</taxon>
    </lineage>
</organism>
<proteinExistence type="predicted"/>
<evidence type="ECO:0000259" key="5">
    <source>
        <dbReference type="PROSITE" id="PS50977"/>
    </source>
</evidence>
<keyword evidence="2 4" id="KW-0238">DNA-binding</keyword>
<dbReference type="PROSITE" id="PS50977">
    <property type="entry name" value="HTH_TETR_2"/>
    <property type="match status" value="1"/>
</dbReference>
<dbReference type="GO" id="GO:0000976">
    <property type="term" value="F:transcription cis-regulatory region binding"/>
    <property type="evidence" value="ECO:0007669"/>
    <property type="project" value="TreeGrafter"/>
</dbReference>
<sequence>MTSPDLPPVAEPAAETRAYRRLAVDERRRRLLEAGTELFAEHDYGELSMAQIAKAAGVSKPLLYHYFPTKRDYFVATLADAADDLAERVRPRLDLPMHEAAHHSLSAYLAWIDERPKQFQRLLTAAAGEPGIRELIDNIRRATVALILGTLGHPDLERTDPALRAAVLGWLLFVDGAMLVRLELGAPSREAFADQLVATLAGALRAAGDDAAAARLLGEA</sequence>
<keyword evidence="7" id="KW-1185">Reference proteome</keyword>
<dbReference type="EMBL" id="AGUD01000229">
    <property type="protein sequence ID" value="EHN10268.1"/>
    <property type="molecule type" value="Genomic_DNA"/>
</dbReference>
<name>H0E7S5_9ACTN</name>
<dbReference type="PANTHER" id="PTHR30055">
    <property type="entry name" value="HTH-TYPE TRANSCRIPTIONAL REGULATOR RUTR"/>
    <property type="match status" value="1"/>
</dbReference>
<dbReference type="InterPro" id="IPR001647">
    <property type="entry name" value="HTH_TetR"/>
</dbReference>
<comment type="caution">
    <text evidence="6">The sequence shown here is derived from an EMBL/GenBank/DDBJ whole genome shotgun (WGS) entry which is preliminary data.</text>
</comment>
<dbReference type="RefSeq" id="WP_007576409.1">
    <property type="nucleotide sequence ID" value="NZ_AGUD01000229.1"/>
</dbReference>
<dbReference type="PRINTS" id="PR00455">
    <property type="entry name" value="HTHTETR"/>
</dbReference>
<dbReference type="Pfam" id="PF21943">
    <property type="entry name" value="TetR_C_46"/>
    <property type="match status" value="1"/>
</dbReference>
<dbReference type="Proteomes" id="UP000005143">
    <property type="component" value="Unassembled WGS sequence"/>
</dbReference>
<evidence type="ECO:0000313" key="6">
    <source>
        <dbReference type="EMBL" id="EHN10268.1"/>
    </source>
</evidence>
<dbReference type="InterPro" id="IPR054129">
    <property type="entry name" value="DesT_TetR_C"/>
</dbReference>
<dbReference type="InterPro" id="IPR050109">
    <property type="entry name" value="HTH-type_TetR-like_transc_reg"/>
</dbReference>
<dbReference type="GO" id="GO:0003700">
    <property type="term" value="F:DNA-binding transcription factor activity"/>
    <property type="evidence" value="ECO:0007669"/>
    <property type="project" value="TreeGrafter"/>
</dbReference>
<dbReference type="OrthoDB" id="8479950at2"/>
<keyword evidence="3" id="KW-0804">Transcription</keyword>
<dbReference type="Pfam" id="PF00440">
    <property type="entry name" value="TetR_N"/>
    <property type="match status" value="1"/>
</dbReference>
<evidence type="ECO:0000256" key="2">
    <source>
        <dbReference type="ARBA" id="ARBA00023125"/>
    </source>
</evidence>